<evidence type="ECO:0000313" key="2">
    <source>
        <dbReference type="Proteomes" id="UP000694410"/>
    </source>
</evidence>
<proteinExistence type="predicted"/>
<dbReference type="Gene3D" id="3.10.120.10">
    <property type="entry name" value="Cytochrome b5-like heme/steroid binding domain"/>
    <property type="match status" value="1"/>
</dbReference>
<dbReference type="InterPro" id="IPR036400">
    <property type="entry name" value="Cyt_B5-like_heme/steroid_sf"/>
</dbReference>
<dbReference type="AlphaFoldDB" id="A0A8C0ZH50"/>
<sequence>MWSGAASTMGQAALTAGSQVPAGRAGWPGLAGEGLIPRLGGGRAHPLFGEPTPWLGCHSKAGVAALAGGFTPCLGAHSLAVEFSLWLGVSPCWCLAGRDATRAFASGDFTPAGLVDNVAGLSPPELLSIHSWLSFYNDNYEPVGKLVGRFYDENGAPTEALREVEAAIEEALKFQAESEQKKQQFPPCNSEWSSAKGTRFWCSRQR</sequence>
<gene>
    <name evidence="1" type="primary">LOC111942300</name>
</gene>
<dbReference type="Proteomes" id="UP000694410">
    <property type="component" value="Unplaced"/>
</dbReference>
<reference evidence="1" key="2">
    <citation type="submission" date="2025-09" db="UniProtKB">
        <authorList>
            <consortium name="Ensembl"/>
        </authorList>
    </citation>
    <scope>IDENTIFICATION</scope>
</reference>
<keyword evidence="2" id="KW-1185">Reference proteome</keyword>
<evidence type="ECO:0000313" key="1">
    <source>
        <dbReference type="Ensembl" id="ENSCCEP00000020382.1"/>
    </source>
</evidence>
<dbReference type="Ensembl" id="ENSCCET00000030932.1">
    <property type="protein sequence ID" value="ENSCCEP00000020382.1"/>
    <property type="gene ID" value="ENSCCEG00000018459.1"/>
</dbReference>
<name>A0A8C0ZH50_CYACU</name>
<accession>A0A8C0ZH50</accession>
<protein>
    <submittedName>
        <fullName evidence="1">Neuferricin-like</fullName>
    </submittedName>
</protein>
<reference evidence="1" key="1">
    <citation type="submission" date="2025-08" db="UniProtKB">
        <authorList>
            <consortium name="Ensembl"/>
        </authorList>
    </citation>
    <scope>IDENTIFICATION</scope>
</reference>
<dbReference type="SUPFAM" id="SSF55856">
    <property type="entry name" value="Cytochrome b5-like heme/steroid binding domain"/>
    <property type="match status" value="1"/>
</dbReference>
<organism evidence="1 2">
    <name type="scientific">Cyanistes caeruleus</name>
    <name type="common">Eurasian blue tit</name>
    <name type="synonym">Parus caeruleus</name>
    <dbReference type="NCBI Taxonomy" id="156563"/>
    <lineage>
        <taxon>Eukaryota</taxon>
        <taxon>Metazoa</taxon>
        <taxon>Chordata</taxon>
        <taxon>Craniata</taxon>
        <taxon>Vertebrata</taxon>
        <taxon>Euteleostomi</taxon>
        <taxon>Archelosauria</taxon>
        <taxon>Archosauria</taxon>
        <taxon>Dinosauria</taxon>
        <taxon>Saurischia</taxon>
        <taxon>Theropoda</taxon>
        <taxon>Coelurosauria</taxon>
        <taxon>Aves</taxon>
        <taxon>Neognathae</taxon>
        <taxon>Neoaves</taxon>
        <taxon>Telluraves</taxon>
        <taxon>Australaves</taxon>
        <taxon>Passeriformes</taxon>
        <taxon>Paridae</taxon>
        <taxon>Cyanistes</taxon>
    </lineage>
</organism>